<feature type="compositionally biased region" description="Basic and acidic residues" evidence="1">
    <location>
        <begin position="35"/>
        <end position="45"/>
    </location>
</feature>
<proteinExistence type="predicted"/>
<evidence type="ECO:0000256" key="1">
    <source>
        <dbReference type="SAM" id="MobiDB-lite"/>
    </source>
</evidence>
<accession>A0AAV0W766</accession>
<dbReference type="EMBL" id="CARXXK010000001">
    <property type="protein sequence ID" value="CAI6351610.1"/>
    <property type="molecule type" value="Genomic_DNA"/>
</dbReference>
<keyword evidence="3" id="KW-1185">Reference proteome</keyword>
<evidence type="ECO:0000313" key="2">
    <source>
        <dbReference type="EMBL" id="CAI6351610.1"/>
    </source>
</evidence>
<reference evidence="2 3" key="1">
    <citation type="submission" date="2023-01" db="EMBL/GenBank/DDBJ databases">
        <authorList>
            <person name="Whitehead M."/>
        </authorList>
    </citation>
    <scope>NUCLEOTIDE SEQUENCE [LARGE SCALE GENOMIC DNA]</scope>
</reference>
<evidence type="ECO:0000313" key="3">
    <source>
        <dbReference type="Proteomes" id="UP001160148"/>
    </source>
</evidence>
<name>A0AAV0W766_9HEMI</name>
<protein>
    <submittedName>
        <fullName evidence="2">Uncharacterized protein</fullName>
    </submittedName>
</protein>
<dbReference type="Proteomes" id="UP001160148">
    <property type="component" value="Unassembled WGS sequence"/>
</dbReference>
<feature type="compositionally biased region" description="Basic and acidic residues" evidence="1">
    <location>
        <begin position="61"/>
        <end position="85"/>
    </location>
</feature>
<comment type="caution">
    <text evidence="2">The sequence shown here is derived from an EMBL/GenBank/DDBJ whole genome shotgun (WGS) entry which is preliminary data.</text>
</comment>
<gene>
    <name evidence="2" type="ORF">MEUPH1_LOCUS7940</name>
</gene>
<sequence>MTISSFAGGRPHGHTHDARALAQSRRPWQQPFFVARERTHHDHSPRAGPSVVRTDKKRSRDCREPRWSHRPDERSTRFSDDKNIGTTREKTLDHCCTTDGGPLKLFLLPPAAATTA</sequence>
<feature type="region of interest" description="Disordered" evidence="1">
    <location>
        <begin position="1"/>
        <end position="85"/>
    </location>
</feature>
<organism evidence="2 3">
    <name type="scientific">Macrosiphum euphorbiae</name>
    <name type="common">potato aphid</name>
    <dbReference type="NCBI Taxonomy" id="13131"/>
    <lineage>
        <taxon>Eukaryota</taxon>
        <taxon>Metazoa</taxon>
        <taxon>Ecdysozoa</taxon>
        <taxon>Arthropoda</taxon>
        <taxon>Hexapoda</taxon>
        <taxon>Insecta</taxon>
        <taxon>Pterygota</taxon>
        <taxon>Neoptera</taxon>
        <taxon>Paraneoptera</taxon>
        <taxon>Hemiptera</taxon>
        <taxon>Sternorrhyncha</taxon>
        <taxon>Aphidomorpha</taxon>
        <taxon>Aphidoidea</taxon>
        <taxon>Aphididae</taxon>
        <taxon>Macrosiphini</taxon>
        <taxon>Macrosiphum</taxon>
    </lineage>
</organism>
<dbReference type="AlphaFoldDB" id="A0AAV0W766"/>